<dbReference type="EMBL" id="CP013235">
    <property type="protein sequence ID" value="AMP09250.1"/>
    <property type="molecule type" value="Genomic_DNA"/>
</dbReference>
<keyword evidence="5" id="KW-1185">Reference proteome</keyword>
<evidence type="ECO:0000313" key="5">
    <source>
        <dbReference type="Proteomes" id="UP000071778"/>
    </source>
</evidence>
<dbReference type="Gene3D" id="3.40.630.30">
    <property type="match status" value="1"/>
</dbReference>
<dbReference type="PATRIC" id="fig|279058.17.peg.1565"/>
<dbReference type="OrthoDB" id="3389160at2"/>
<dbReference type="RefSeq" id="WP_061532828.1">
    <property type="nucleotide sequence ID" value="NZ_CP013233.1"/>
</dbReference>
<dbReference type="PANTHER" id="PTHR43877">
    <property type="entry name" value="AMINOALKYLPHOSPHONATE N-ACETYLTRANSFERASE-RELATED-RELATED"/>
    <property type="match status" value="1"/>
</dbReference>
<sequence>MSDQVQIRQLHSIDDPTIIAALGEVLADCVDGGASVSFMQPFSAEQAQAFWRKLSAGVTAGERILLVAQDADSTILGTVQIVLSQPENQPHRADVAKLLVHRRARRSGTGEALMAAAERAAALAGKTLLVLDTATGGDAERLYRRRGWQVSGTIPDYAMWPDGRKCATTIFYKYI</sequence>
<dbReference type="PROSITE" id="PS51186">
    <property type="entry name" value="GNAT"/>
    <property type="match status" value="1"/>
</dbReference>
<dbReference type="InterPro" id="IPR016181">
    <property type="entry name" value="Acyl_CoA_acyltransferase"/>
</dbReference>
<gene>
    <name evidence="4" type="ORF">CAter282_1461</name>
</gene>
<dbReference type="Pfam" id="PF13508">
    <property type="entry name" value="Acetyltransf_7"/>
    <property type="match status" value="1"/>
</dbReference>
<evidence type="ECO:0000256" key="1">
    <source>
        <dbReference type="ARBA" id="ARBA00022679"/>
    </source>
</evidence>
<reference evidence="4 5" key="1">
    <citation type="submission" date="2015-11" db="EMBL/GenBank/DDBJ databases">
        <title>Exploring the genomic traits of fungus-feeding bacterial genus Collimonas.</title>
        <authorList>
            <person name="Song C."/>
            <person name="Schmidt R."/>
            <person name="de Jager V."/>
            <person name="Krzyzanowska D."/>
            <person name="Jongedijk E."/>
            <person name="Cankar K."/>
            <person name="Beekwilder J."/>
            <person name="van Veen A."/>
            <person name="de Boer W."/>
            <person name="van Veen J.A."/>
            <person name="Garbeva P."/>
        </authorList>
    </citation>
    <scope>NUCLEOTIDE SEQUENCE [LARGE SCALE GENOMIC DNA]</scope>
    <source>
        <strain evidence="4 5">Ter282</strain>
    </source>
</reference>
<dbReference type="SUPFAM" id="SSF55729">
    <property type="entry name" value="Acyl-CoA N-acyltransferases (Nat)"/>
    <property type="match status" value="1"/>
</dbReference>
<keyword evidence="2" id="KW-0012">Acyltransferase</keyword>
<dbReference type="GO" id="GO:0016747">
    <property type="term" value="F:acyltransferase activity, transferring groups other than amino-acyl groups"/>
    <property type="evidence" value="ECO:0007669"/>
    <property type="project" value="InterPro"/>
</dbReference>
<feature type="domain" description="N-acetyltransferase" evidence="3">
    <location>
        <begin position="5"/>
        <end position="175"/>
    </location>
</feature>
<accession>A0A127QGS9</accession>
<dbReference type="Proteomes" id="UP000071778">
    <property type="component" value="Chromosome"/>
</dbReference>
<organism evidence="4 5">
    <name type="scientific">Collimonas arenae</name>
    <dbReference type="NCBI Taxonomy" id="279058"/>
    <lineage>
        <taxon>Bacteria</taxon>
        <taxon>Pseudomonadati</taxon>
        <taxon>Pseudomonadota</taxon>
        <taxon>Betaproteobacteria</taxon>
        <taxon>Burkholderiales</taxon>
        <taxon>Oxalobacteraceae</taxon>
        <taxon>Collimonas</taxon>
    </lineage>
</organism>
<evidence type="ECO:0000256" key="2">
    <source>
        <dbReference type="ARBA" id="ARBA00023315"/>
    </source>
</evidence>
<dbReference type="AlphaFoldDB" id="A0A127QGS9"/>
<evidence type="ECO:0000259" key="3">
    <source>
        <dbReference type="PROSITE" id="PS51186"/>
    </source>
</evidence>
<dbReference type="InterPro" id="IPR050832">
    <property type="entry name" value="Bact_Acetyltransf"/>
</dbReference>
<dbReference type="InterPro" id="IPR000182">
    <property type="entry name" value="GNAT_dom"/>
</dbReference>
<evidence type="ECO:0000313" key="4">
    <source>
        <dbReference type="EMBL" id="AMP09250.1"/>
    </source>
</evidence>
<protein>
    <submittedName>
        <fullName evidence="4">Acetyltransferase family protein</fullName>
    </submittedName>
</protein>
<keyword evidence="1 4" id="KW-0808">Transferase</keyword>
<proteinExistence type="predicted"/>
<name>A0A127QGS9_9BURK</name>